<keyword evidence="1" id="KW-0812">Transmembrane</keyword>
<comment type="caution">
    <text evidence="2">The sequence shown here is derived from an EMBL/GenBank/DDBJ whole genome shotgun (WGS) entry which is preliminary data.</text>
</comment>
<keyword evidence="1" id="KW-0472">Membrane</keyword>
<dbReference type="AlphaFoldDB" id="A0A4Z1HCA6"/>
<feature type="transmembrane region" description="Helical" evidence="1">
    <location>
        <begin position="124"/>
        <end position="149"/>
    </location>
</feature>
<gene>
    <name evidence="2" type="ORF">BCON_0325g00030</name>
</gene>
<keyword evidence="3" id="KW-1185">Reference proteome</keyword>
<dbReference type="OrthoDB" id="5428890at2759"/>
<dbReference type="Proteomes" id="UP000297527">
    <property type="component" value="Unassembled WGS sequence"/>
</dbReference>
<proteinExistence type="predicted"/>
<keyword evidence="1" id="KW-1133">Transmembrane helix</keyword>
<dbReference type="EMBL" id="PQXN01000323">
    <property type="protein sequence ID" value="TGO46435.1"/>
    <property type="molecule type" value="Genomic_DNA"/>
</dbReference>
<reference evidence="2 3" key="1">
    <citation type="submission" date="2017-12" db="EMBL/GenBank/DDBJ databases">
        <title>Comparative genomics of Botrytis spp.</title>
        <authorList>
            <person name="Valero-Jimenez C.A."/>
            <person name="Tapia P."/>
            <person name="Veloso J."/>
            <person name="Silva-Moreno E."/>
            <person name="Staats M."/>
            <person name="Valdes J.H."/>
            <person name="Van Kan J.A.L."/>
        </authorList>
    </citation>
    <scope>NUCLEOTIDE SEQUENCE [LARGE SCALE GENOMIC DNA]</scope>
    <source>
        <strain evidence="2 3">MUCL11595</strain>
    </source>
</reference>
<protein>
    <submittedName>
        <fullName evidence="2">Uncharacterized protein</fullName>
    </submittedName>
</protein>
<evidence type="ECO:0000256" key="1">
    <source>
        <dbReference type="SAM" id="Phobius"/>
    </source>
</evidence>
<organism evidence="2 3">
    <name type="scientific">Botryotinia convoluta</name>
    <dbReference type="NCBI Taxonomy" id="54673"/>
    <lineage>
        <taxon>Eukaryota</taxon>
        <taxon>Fungi</taxon>
        <taxon>Dikarya</taxon>
        <taxon>Ascomycota</taxon>
        <taxon>Pezizomycotina</taxon>
        <taxon>Leotiomycetes</taxon>
        <taxon>Helotiales</taxon>
        <taxon>Sclerotiniaceae</taxon>
        <taxon>Botryotinia</taxon>
    </lineage>
</organism>
<evidence type="ECO:0000313" key="2">
    <source>
        <dbReference type="EMBL" id="TGO46435.1"/>
    </source>
</evidence>
<accession>A0A4Z1HCA6</accession>
<evidence type="ECO:0000313" key="3">
    <source>
        <dbReference type="Proteomes" id="UP000297527"/>
    </source>
</evidence>
<sequence length="168" mass="19292">MALRFLHVADDLMVVLKRAYERISFDPDSHPYCHINAIMYPWRSDYRDPAHLSTAEIEIISNHHVATLGTLLVADLAHDAQQKTAFHYSDFGIFENRVRQLKHYMDSQKPRGFRQLWREKRDALNYYTFWGFIIFGASTLFLAIVLLAVSAAQAVAAFKALDIPPSGH</sequence>
<name>A0A4Z1HCA6_9HELO</name>